<feature type="domain" description="Polyphosphate kinase-2-related" evidence="2">
    <location>
        <begin position="40"/>
        <end position="250"/>
    </location>
</feature>
<dbReference type="Gene3D" id="3.40.50.300">
    <property type="entry name" value="P-loop containing nucleotide triphosphate hydrolases"/>
    <property type="match status" value="1"/>
</dbReference>
<gene>
    <name evidence="3" type="ORF">ACFSBI_08815</name>
</gene>
<keyword evidence="3" id="KW-0808">Transferase</keyword>
<evidence type="ECO:0000313" key="3">
    <source>
        <dbReference type="EMBL" id="MFD1721650.1"/>
    </source>
</evidence>
<dbReference type="EMBL" id="JBHUEA010000011">
    <property type="protein sequence ID" value="MFD1721650.1"/>
    <property type="molecule type" value="Genomic_DNA"/>
</dbReference>
<evidence type="ECO:0000256" key="1">
    <source>
        <dbReference type="SAM" id="MobiDB-lite"/>
    </source>
</evidence>
<reference evidence="4" key="1">
    <citation type="journal article" date="2019" name="Int. J. Syst. Evol. Microbiol.">
        <title>The Global Catalogue of Microorganisms (GCM) 10K type strain sequencing project: providing services to taxonomists for standard genome sequencing and annotation.</title>
        <authorList>
            <consortium name="The Broad Institute Genomics Platform"/>
            <consortium name="The Broad Institute Genome Sequencing Center for Infectious Disease"/>
            <person name="Wu L."/>
            <person name="Ma J."/>
        </authorList>
    </citation>
    <scope>NUCLEOTIDE SEQUENCE [LARGE SCALE GENOMIC DNA]</scope>
    <source>
        <strain evidence="4">CGMCC 1.12471</strain>
    </source>
</reference>
<evidence type="ECO:0000259" key="2">
    <source>
        <dbReference type="Pfam" id="PF03976"/>
    </source>
</evidence>
<proteinExistence type="predicted"/>
<dbReference type="InterPro" id="IPR022300">
    <property type="entry name" value="PPK2-rel_1"/>
</dbReference>
<dbReference type="GO" id="GO:0016301">
    <property type="term" value="F:kinase activity"/>
    <property type="evidence" value="ECO:0007669"/>
    <property type="project" value="UniProtKB-KW"/>
</dbReference>
<dbReference type="Proteomes" id="UP001597347">
    <property type="component" value="Unassembled WGS sequence"/>
</dbReference>
<dbReference type="RefSeq" id="WP_377934078.1">
    <property type="nucleotide sequence ID" value="NZ_JBHUEA010000011.1"/>
</dbReference>
<keyword evidence="4" id="KW-1185">Reference proteome</keyword>
<dbReference type="InterPro" id="IPR027417">
    <property type="entry name" value="P-loop_NTPase"/>
</dbReference>
<keyword evidence="3" id="KW-0418">Kinase</keyword>
<dbReference type="InterPro" id="IPR022488">
    <property type="entry name" value="PPK2-related"/>
</dbReference>
<name>A0ABW4LDR3_9MICO</name>
<protein>
    <submittedName>
        <fullName evidence="3">PPK2 family polyphosphate kinase</fullName>
    </submittedName>
</protein>
<dbReference type="Pfam" id="PF03976">
    <property type="entry name" value="PPK2"/>
    <property type="match status" value="1"/>
</dbReference>
<evidence type="ECO:0000313" key="4">
    <source>
        <dbReference type="Proteomes" id="UP001597347"/>
    </source>
</evidence>
<sequence>MSEDTPSLRQALAVPPGPVSLSGFDPGAKPLEPGDRHAHDDRLQDLQERLWAESTQGGRRRVLLVLQGMDTAGKGGVVKHAVGELGPIGVQYSAFKKPTEEELAHDFLWRIRKRLPEPGMIGVFDRSHYEDVLVVRVHDLVPQSEWEPRYDAINAFEQELVDDGTTIVKVFLNVSYDVQRERLLRRLRRPDKHWKFNPGDVDERALWDEYRVAYSAVLERCSTAAAPWYVVPADHKKYRNWAVAELLRETLVELAPAYPQPSIDIDAMRERLQPPH</sequence>
<dbReference type="SUPFAM" id="SSF52540">
    <property type="entry name" value="P-loop containing nucleoside triphosphate hydrolases"/>
    <property type="match status" value="1"/>
</dbReference>
<dbReference type="NCBIfam" id="TIGR03709">
    <property type="entry name" value="PPK2_rel_1"/>
    <property type="match status" value="1"/>
</dbReference>
<comment type="caution">
    <text evidence="3">The sequence shown here is derived from an EMBL/GenBank/DDBJ whole genome shotgun (WGS) entry which is preliminary data.</text>
</comment>
<dbReference type="PANTHER" id="PTHR34383:SF3">
    <property type="entry name" value="POLYPHOSPHATE:AMP PHOSPHOTRANSFERASE"/>
    <property type="match status" value="1"/>
</dbReference>
<dbReference type="PANTHER" id="PTHR34383">
    <property type="entry name" value="POLYPHOSPHATE:AMP PHOSPHOTRANSFERASE-RELATED"/>
    <property type="match status" value="1"/>
</dbReference>
<feature type="region of interest" description="Disordered" evidence="1">
    <location>
        <begin position="1"/>
        <end position="38"/>
    </location>
</feature>
<accession>A0ABW4LDR3</accession>
<organism evidence="3 4">
    <name type="scientific">Amnibacterium endophyticum</name>
    <dbReference type="NCBI Taxonomy" id="2109337"/>
    <lineage>
        <taxon>Bacteria</taxon>
        <taxon>Bacillati</taxon>
        <taxon>Actinomycetota</taxon>
        <taxon>Actinomycetes</taxon>
        <taxon>Micrococcales</taxon>
        <taxon>Microbacteriaceae</taxon>
        <taxon>Amnibacterium</taxon>
    </lineage>
</organism>